<proteinExistence type="predicted"/>
<dbReference type="AlphaFoldDB" id="A0A9P9DLF2"/>
<name>A0A9P9DLF2_9PLEO</name>
<gene>
    <name evidence="2" type="ORF">B0J11DRAFT_582042</name>
</gene>
<feature type="chain" id="PRO_5040457091" evidence="1">
    <location>
        <begin position="18"/>
        <end position="111"/>
    </location>
</feature>
<keyword evidence="1" id="KW-0732">Signal</keyword>
<feature type="signal peptide" evidence="1">
    <location>
        <begin position="1"/>
        <end position="17"/>
    </location>
</feature>
<comment type="caution">
    <text evidence="2">The sequence shown here is derived from an EMBL/GenBank/DDBJ whole genome shotgun (WGS) entry which is preliminary data.</text>
</comment>
<dbReference type="EMBL" id="JAGMWT010000010">
    <property type="protein sequence ID" value="KAH7121298.1"/>
    <property type="molecule type" value="Genomic_DNA"/>
</dbReference>
<reference evidence="2" key="1">
    <citation type="journal article" date="2021" name="Nat. Commun.">
        <title>Genetic determinants of endophytism in the Arabidopsis root mycobiome.</title>
        <authorList>
            <person name="Mesny F."/>
            <person name="Miyauchi S."/>
            <person name="Thiergart T."/>
            <person name="Pickel B."/>
            <person name="Atanasova L."/>
            <person name="Karlsson M."/>
            <person name="Huettel B."/>
            <person name="Barry K.W."/>
            <person name="Haridas S."/>
            <person name="Chen C."/>
            <person name="Bauer D."/>
            <person name="Andreopoulos W."/>
            <person name="Pangilinan J."/>
            <person name="LaButti K."/>
            <person name="Riley R."/>
            <person name="Lipzen A."/>
            <person name="Clum A."/>
            <person name="Drula E."/>
            <person name="Henrissat B."/>
            <person name="Kohler A."/>
            <person name="Grigoriev I.V."/>
            <person name="Martin F.M."/>
            <person name="Hacquard S."/>
        </authorList>
    </citation>
    <scope>NUCLEOTIDE SEQUENCE</scope>
    <source>
        <strain evidence="2">MPI-CAGE-CH-0243</strain>
    </source>
</reference>
<evidence type="ECO:0000256" key="1">
    <source>
        <dbReference type="SAM" id="SignalP"/>
    </source>
</evidence>
<accession>A0A9P9DLF2</accession>
<keyword evidence="3" id="KW-1185">Reference proteome</keyword>
<dbReference type="Proteomes" id="UP000700596">
    <property type="component" value="Unassembled WGS sequence"/>
</dbReference>
<organism evidence="2 3">
    <name type="scientific">Dendryphion nanum</name>
    <dbReference type="NCBI Taxonomy" id="256645"/>
    <lineage>
        <taxon>Eukaryota</taxon>
        <taxon>Fungi</taxon>
        <taxon>Dikarya</taxon>
        <taxon>Ascomycota</taxon>
        <taxon>Pezizomycotina</taxon>
        <taxon>Dothideomycetes</taxon>
        <taxon>Pleosporomycetidae</taxon>
        <taxon>Pleosporales</taxon>
        <taxon>Torulaceae</taxon>
        <taxon>Dendryphion</taxon>
    </lineage>
</organism>
<protein>
    <submittedName>
        <fullName evidence="2">Uncharacterized protein</fullName>
    </submittedName>
</protein>
<sequence length="111" mass="12443">MKASILSAIIFSSFAFAAPITSAKVQSRDIAAEECSKQLRRECTEKEIEQLFTWGGNLNERRTSNTVLPRWNLAACEQLCAQQLNDNLETCSDDQFDDFFLGRLAKGQTSC</sequence>
<evidence type="ECO:0000313" key="3">
    <source>
        <dbReference type="Proteomes" id="UP000700596"/>
    </source>
</evidence>
<evidence type="ECO:0000313" key="2">
    <source>
        <dbReference type="EMBL" id="KAH7121298.1"/>
    </source>
</evidence>